<name>A0A1G5RIE4_9RHOB</name>
<dbReference type="CDD" id="cd06170">
    <property type="entry name" value="LuxR_C_like"/>
    <property type="match status" value="1"/>
</dbReference>
<evidence type="ECO:0000256" key="3">
    <source>
        <dbReference type="ARBA" id="ARBA00023163"/>
    </source>
</evidence>
<gene>
    <name evidence="5" type="ORF">SAMN04488118_11957</name>
</gene>
<dbReference type="InterPro" id="IPR000792">
    <property type="entry name" value="Tscrpt_reg_LuxR_C"/>
</dbReference>
<evidence type="ECO:0000313" key="6">
    <source>
        <dbReference type="Proteomes" id="UP000198767"/>
    </source>
</evidence>
<keyword evidence="2 5" id="KW-0238">DNA-binding</keyword>
<reference evidence="5 6" key="1">
    <citation type="submission" date="2016-10" db="EMBL/GenBank/DDBJ databases">
        <authorList>
            <person name="de Groot N.N."/>
        </authorList>
    </citation>
    <scope>NUCLEOTIDE SEQUENCE [LARGE SCALE GENOMIC DNA]</scope>
    <source>
        <strain evidence="5 6">U95</strain>
    </source>
</reference>
<protein>
    <submittedName>
        <fullName evidence="5">DNA-binding transcriptional regulator, CsgD family</fullName>
    </submittedName>
</protein>
<accession>A0A1G5RIE4</accession>
<dbReference type="STRING" id="1156985.SAMN04488118_11957"/>
<dbReference type="PROSITE" id="PS50043">
    <property type="entry name" value="HTH_LUXR_2"/>
    <property type="match status" value="1"/>
</dbReference>
<dbReference type="SMART" id="SM00421">
    <property type="entry name" value="HTH_LUXR"/>
    <property type="match status" value="1"/>
</dbReference>
<sequence length="270" mass="29981">MDFSAKSIKAVNLSLSKVMEGQGGALDLIEAAQHIVPFTAALCVVNRVDQSPVYLCDSYPDGAPKDAVQCYIRSTYVLNPFYNAFLAGLPPGLHRMIDLAPDNWKRFDDLPEAVLAQKEEIGFRTRGWPENLQELILAVDLPNGMMGEVSLARPSDLGGFEPTIVERFRPFYPLFATSFRQMWANHSNNTAILIEPHAPLEDFAKDILSPREAETVQLILKGHSSLSISLVLGIAVPTVKTHRKNAYAKLGISTQQQLLNTFLQWHGHDL</sequence>
<dbReference type="InterPro" id="IPR016032">
    <property type="entry name" value="Sig_transdc_resp-reg_C-effctor"/>
</dbReference>
<organism evidence="5 6">
    <name type="scientific">Epibacterium ulvae</name>
    <dbReference type="NCBI Taxonomy" id="1156985"/>
    <lineage>
        <taxon>Bacteria</taxon>
        <taxon>Pseudomonadati</taxon>
        <taxon>Pseudomonadota</taxon>
        <taxon>Alphaproteobacteria</taxon>
        <taxon>Rhodobacterales</taxon>
        <taxon>Roseobacteraceae</taxon>
        <taxon>Epibacterium</taxon>
    </lineage>
</organism>
<dbReference type="GO" id="GO:0006355">
    <property type="term" value="P:regulation of DNA-templated transcription"/>
    <property type="evidence" value="ECO:0007669"/>
    <property type="project" value="InterPro"/>
</dbReference>
<evidence type="ECO:0000256" key="2">
    <source>
        <dbReference type="ARBA" id="ARBA00023125"/>
    </source>
</evidence>
<dbReference type="Gene3D" id="1.10.10.10">
    <property type="entry name" value="Winged helix-like DNA-binding domain superfamily/Winged helix DNA-binding domain"/>
    <property type="match status" value="1"/>
</dbReference>
<dbReference type="Proteomes" id="UP000198767">
    <property type="component" value="Unassembled WGS sequence"/>
</dbReference>
<dbReference type="GO" id="GO:0003677">
    <property type="term" value="F:DNA binding"/>
    <property type="evidence" value="ECO:0007669"/>
    <property type="project" value="UniProtKB-KW"/>
</dbReference>
<feature type="domain" description="HTH luxR-type" evidence="4">
    <location>
        <begin position="201"/>
        <end position="266"/>
    </location>
</feature>
<dbReference type="PRINTS" id="PR00038">
    <property type="entry name" value="HTHLUXR"/>
</dbReference>
<keyword evidence="3" id="KW-0804">Transcription</keyword>
<evidence type="ECO:0000313" key="5">
    <source>
        <dbReference type="EMBL" id="SCZ73875.1"/>
    </source>
</evidence>
<keyword evidence="1" id="KW-0805">Transcription regulation</keyword>
<dbReference type="RefSeq" id="WP_232716640.1">
    <property type="nucleotide sequence ID" value="NZ_FMWG01000019.1"/>
</dbReference>
<proteinExistence type="predicted"/>
<dbReference type="EMBL" id="FMWG01000019">
    <property type="protein sequence ID" value="SCZ73875.1"/>
    <property type="molecule type" value="Genomic_DNA"/>
</dbReference>
<dbReference type="PANTHER" id="PTHR44688">
    <property type="entry name" value="DNA-BINDING TRANSCRIPTIONAL ACTIVATOR DEVR_DOSR"/>
    <property type="match status" value="1"/>
</dbReference>
<keyword evidence="6" id="KW-1185">Reference proteome</keyword>
<dbReference type="SUPFAM" id="SSF46894">
    <property type="entry name" value="C-terminal effector domain of the bipartite response regulators"/>
    <property type="match status" value="1"/>
</dbReference>
<evidence type="ECO:0000256" key="1">
    <source>
        <dbReference type="ARBA" id="ARBA00023015"/>
    </source>
</evidence>
<dbReference type="PROSITE" id="PS00622">
    <property type="entry name" value="HTH_LUXR_1"/>
    <property type="match status" value="1"/>
</dbReference>
<dbReference type="AlphaFoldDB" id="A0A1G5RIE4"/>
<dbReference type="PANTHER" id="PTHR44688:SF16">
    <property type="entry name" value="DNA-BINDING TRANSCRIPTIONAL ACTIVATOR DEVR_DOSR"/>
    <property type="match status" value="1"/>
</dbReference>
<dbReference type="Pfam" id="PF00196">
    <property type="entry name" value="GerE"/>
    <property type="match status" value="1"/>
</dbReference>
<evidence type="ECO:0000259" key="4">
    <source>
        <dbReference type="PROSITE" id="PS50043"/>
    </source>
</evidence>
<dbReference type="InterPro" id="IPR036388">
    <property type="entry name" value="WH-like_DNA-bd_sf"/>
</dbReference>